<sequence length="319" mass="34719">MSSYTSAANSGGKRRRTTLCTEDGRDIIPPQLPSFPWETRSKALPPGGRAPRPAVSRAMTIDVQLAEDSQRLRPLPRVPVSIPPAPKSAPPVPPQQFSRSPLPSPPPNQFPRSPPPRPLPSLLPQSPPPRPLPTPPSSGIPFSVTPATPLPPPTPALESSTHLSVPYARPGPPRFSSLKVQTSPDVLEARAFETRESPVTPMSPELPSPRTVQRKRINKLRRHLGESVQMVLDSPDNPDVLAGLRHSGNEDACPVVSITVESVLDSGTDSEASSDSEADDTVDYFSLTRPSSRKWIRENGKARWTEDDFTKVLQDLRSL</sequence>
<proteinExistence type="predicted"/>
<protein>
    <submittedName>
        <fullName evidence="2">Uncharacterized protein</fullName>
    </submittedName>
</protein>
<feature type="compositionally biased region" description="Pro residues" evidence="1">
    <location>
        <begin position="81"/>
        <end position="94"/>
    </location>
</feature>
<evidence type="ECO:0000313" key="3">
    <source>
        <dbReference type="Proteomes" id="UP001218218"/>
    </source>
</evidence>
<organism evidence="2 3">
    <name type="scientific">Mycena albidolilacea</name>
    <dbReference type="NCBI Taxonomy" id="1033008"/>
    <lineage>
        <taxon>Eukaryota</taxon>
        <taxon>Fungi</taxon>
        <taxon>Dikarya</taxon>
        <taxon>Basidiomycota</taxon>
        <taxon>Agaricomycotina</taxon>
        <taxon>Agaricomycetes</taxon>
        <taxon>Agaricomycetidae</taxon>
        <taxon>Agaricales</taxon>
        <taxon>Marasmiineae</taxon>
        <taxon>Mycenaceae</taxon>
        <taxon>Mycena</taxon>
    </lineage>
</organism>
<feature type="region of interest" description="Disordered" evidence="1">
    <location>
        <begin position="1"/>
        <end position="181"/>
    </location>
</feature>
<comment type="caution">
    <text evidence="2">The sequence shown here is derived from an EMBL/GenBank/DDBJ whole genome shotgun (WGS) entry which is preliminary data.</text>
</comment>
<feature type="compositionally biased region" description="Pro residues" evidence="1">
    <location>
        <begin position="102"/>
        <end position="138"/>
    </location>
</feature>
<accession>A0AAD7AV01</accession>
<gene>
    <name evidence="2" type="ORF">DFH08DRAFT_25646</name>
</gene>
<feature type="compositionally biased region" description="Low complexity" evidence="1">
    <location>
        <begin position="45"/>
        <end position="54"/>
    </location>
</feature>
<evidence type="ECO:0000313" key="2">
    <source>
        <dbReference type="EMBL" id="KAJ7368432.1"/>
    </source>
</evidence>
<name>A0AAD7AV01_9AGAR</name>
<evidence type="ECO:0000256" key="1">
    <source>
        <dbReference type="SAM" id="MobiDB-lite"/>
    </source>
</evidence>
<dbReference type="AlphaFoldDB" id="A0AAD7AV01"/>
<reference evidence="2" key="1">
    <citation type="submission" date="2023-03" db="EMBL/GenBank/DDBJ databases">
        <title>Massive genome expansion in bonnet fungi (Mycena s.s.) driven by repeated elements and novel gene families across ecological guilds.</title>
        <authorList>
            <consortium name="Lawrence Berkeley National Laboratory"/>
            <person name="Harder C.B."/>
            <person name="Miyauchi S."/>
            <person name="Viragh M."/>
            <person name="Kuo A."/>
            <person name="Thoen E."/>
            <person name="Andreopoulos B."/>
            <person name="Lu D."/>
            <person name="Skrede I."/>
            <person name="Drula E."/>
            <person name="Henrissat B."/>
            <person name="Morin E."/>
            <person name="Kohler A."/>
            <person name="Barry K."/>
            <person name="LaButti K."/>
            <person name="Morin E."/>
            <person name="Salamov A."/>
            <person name="Lipzen A."/>
            <person name="Mereny Z."/>
            <person name="Hegedus B."/>
            <person name="Baldrian P."/>
            <person name="Stursova M."/>
            <person name="Weitz H."/>
            <person name="Taylor A."/>
            <person name="Grigoriev I.V."/>
            <person name="Nagy L.G."/>
            <person name="Martin F."/>
            <person name="Kauserud H."/>
        </authorList>
    </citation>
    <scope>NUCLEOTIDE SEQUENCE</scope>
    <source>
        <strain evidence="2">CBHHK002</strain>
    </source>
</reference>
<dbReference type="Proteomes" id="UP001218218">
    <property type="component" value="Unassembled WGS sequence"/>
</dbReference>
<feature type="region of interest" description="Disordered" evidence="1">
    <location>
        <begin position="193"/>
        <end position="212"/>
    </location>
</feature>
<keyword evidence="3" id="KW-1185">Reference proteome</keyword>
<dbReference type="EMBL" id="JARIHO010000001">
    <property type="protein sequence ID" value="KAJ7368432.1"/>
    <property type="molecule type" value="Genomic_DNA"/>
</dbReference>